<dbReference type="EMBL" id="BTSY01000005">
    <property type="protein sequence ID" value="GMT28470.1"/>
    <property type="molecule type" value="Genomic_DNA"/>
</dbReference>
<feature type="region of interest" description="Disordered" evidence="1">
    <location>
        <begin position="89"/>
        <end position="108"/>
    </location>
</feature>
<accession>A0AAV5WDF8</accession>
<protein>
    <recommendedName>
        <fullName evidence="4">Nucleolar and spindle-associated protein 1</fullName>
    </recommendedName>
</protein>
<proteinExistence type="predicted"/>
<feature type="region of interest" description="Disordered" evidence="1">
    <location>
        <begin position="239"/>
        <end position="264"/>
    </location>
</feature>
<dbReference type="Proteomes" id="UP001432322">
    <property type="component" value="Unassembled WGS sequence"/>
</dbReference>
<keyword evidence="3" id="KW-1185">Reference proteome</keyword>
<sequence>FFSMTDQWKSAYKTIYGKSPGKADYTLAPCNVSKESIKRREEENEREEKSRNLFAPTRLKRPAQFSPVKQMVKRRAIQPIKEENVLTPVRESPRKKEKTVGTPVRESPRKKVITASSLASSLVKKSLFAPIPGNICFTSPTKPLSVNREMGVNRLPNGANPSPRKPLIRTKLKISCADALYETKSPMKKSETTRKDNEIPFEELQAENEEAKKDARPRAYRKPKDTNFLKLNMKKGYHAKGKLTAEQKRKFKRKSNYKRFKAGQ</sequence>
<evidence type="ECO:0000256" key="1">
    <source>
        <dbReference type="SAM" id="MobiDB-lite"/>
    </source>
</evidence>
<feature type="region of interest" description="Disordered" evidence="1">
    <location>
        <begin position="185"/>
        <end position="227"/>
    </location>
</feature>
<feature type="compositionally biased region" description="Basic and acidic residues" evidence="1">
    <location>
        <begin position="35"/>
        <end position="51"/>
    </location>
</feature>
<gene>
    <name evidence="2" type="ORF">PFISCL1PPCAC_19767</name>
</gene>
<evidence type="ECO:0000313" key="3">
    <source>
        <dbReference type="Proteomes" id="UP001432322"/>
    </source>
</evidence>
<feature type="compositionally biased region" description="Basic and acidic residues" evidence="1">
    <location>
        <begin position="188"/>
        <end position="198"/>
    </location>
</feature>
<comment type="caution">
    <text evidence="2">The sequence shown here is derived from an EMBL/GenBank/DDBJ whole genome shotgun (WGS) entry which is preliminary data.</text>
</comment>
<feature type="region of interest" description="Disordered" evidence="1">
    <location>
        <begin position="34"/>
        <end position="57"/>
    </location>
</feature>
<organism evidence="2 3">
    <name type="scientific">Pristionchus fissidentatus</name>
    <dbReference type="NCBI Taxonomy" id="1538716"/>
    <lineage>
        <taxon>Eukaryota</taxon>
        <taxon>Metazoa</taxon>
        <taxon>Ecdysozoa</taxon>
        <taxon>Nematoda</taxon>
        <taxon>Chromadorea</taxon>
        <taxon>Rhabditida</taxon>
        <taxon>Rhabditina</taxon>
        <taxon>Diplogasteromorpha</taxon>
        <taxon>Diplogasteroidea</taxon>
        <taxon>Neodiplogasteridae</taxon>
        <taxon>Pristionchus</taxon>
    </lineage>
</organism>
<feature type="non-terminal residue" evidence="2">
    <location>
        <position position="1"/>
    </location>
</feature>
<name>A0AAV5WDF8_9BILA</name>
<feature type="compositionally biased region" description="Basic and acidic residues" evidence="1">
    <location>
        <begin position="209"/>
        <end position="227"/>
    </location>
</feature>
<feature type="compositionally biased region" description="Basic residues" evidence="1">
    <location>
        <begin position="249"/>
        <end position="264"/>
    </location>
</feature>
<feature type="compositionally biased region" description="Acidic residues" evidence="1">
    <location>
        <begin position="199"/>
        <end position="208"/>
    </location>
</feature>
<dbReference type="AlphaFoldDB" id="A0AAV5WDF8"/>
<evidence type="ECO:0000313" key="2">
    <source>
        <dbReference type="EMBL" id="GMT28470.1"/>
    </source>
</evidence>
<evidence type="ECO:0008006" key="4">
    <source>
        <dbReference type="Google" id="ProtNLM"/>
    </source>
</evidence>
<reference evidence="2" key="1">
    <citation type="submission" date="2023-10" db="EMBL/GenBank/DDBJ databases">
        <title>Genome assembly of Pristionchus species.</title>
        <authorList>
            <person name="Yoshida K."/>
            <person name="Sommer R.J."/>
        </authorList>
    </citation>
    <scope>NUCLEOTIDE SEQUENCE</scope>
    <source>
        <strain evidence="2">RS5133</strain>
    </source>
</reference>